<dbReference type="GO" id="GO:0051604">
    <property type="term" value="P:protein maturation"/>
    <property type="evidence" value="ECO:0007669"/>
    <property type="project" value="UniProtKB-UniRule"/>
</dbReference>
<reference evidence="3 4" key="1">
    <citation type="submission" date="2019-08" db="EMBL/GenBank/DDBJ databases">
        <title>In-depth cultivation of the pig gut microbiome towards novel bacterial diversity and tailored functional studies.</title>
        <authorList>
            <person name="Wylensek D."/>
            <person name="Hitch T.C.A."/>
            <person name="Clavel T."/>
        </authorList>
    </citation>
    <scope>NUCLEOTIDE SEQUENCE [LARGE SCALE GENOMIC DNA]</scope>
    <source>
        <strain evidence="3 4">MUC/MUC-530-WT-4D</strain>
    </source>
</reference>
<name>A0A6L5YUB4_9FIRM</name>
<comment type="function">
    <text evidence="2">Involved in the biosynthesis of a nickel-pincer cofactor ((SCS)Ni(II) pincer complex). Binds Ni(2+), and functions in nickel delivery to pyridinium-3,5-bisthiocarboxylic acid mononucleotide (P2TMN), to form the mature cofactor. Is thus probably required for the activation of nickel-pincer cofactor-dependent enzymes.</text>
</comment>
<evidence type="ECO:0000256" key="2">
    <source>
        <dbReference type="HAMAP-Rule" id="MF_01074"/>
    </source>
</evidence>
<comment type="caution">
    <text evidence="3">The sequence shown here is derived from an EMBL/GenBank/DDBJ whole genome shotgun (WGS) entry which is preliminary data.</text>
</comment>
<sequence>MRTLYLECNMGVAGDMLTAALAGLFEDPSEAVKELNRLGIPKVRYRLEPVVKCGIQGLQIRVLIEGHEEGVHEKQIGSQESHNAHDHHHTSMKEIKDIVNALSVSESVKQNALSVYQLIAEAESKVHGQTVEEIHFHEVGSMDAVADVVAVCYLIERLKVERIIASPVRVGYGQVHCAHGILPVPAPAVSVLTEGIPVYSGNLEGEFCTPTGAALLKYFVSEFGEMPVLRVVKTGYGMGKKEFEAANCVRAMLAEEEQETRIIELCCNLDDMIPENIGFITELLMKEGALDVYTTNIQMKKNRPGILLTCMCKEADRAKFLTLIFKHTTTLGIREYDCKRYGLKRKIETVQTPYGDVHYKYASGYGVEKSKPEYEDIAAIARKTGNSLENIKSDIEKLR</sequence>
<protein>
    <recommendedName>
        <fullName evidence="2">Pyridinium-3,5-bisthiocarboxylic acid mononucleotide nickel insertion protein</fullName>
        <shortName evidence="2">P2TMN nickel insertion protein</shortName>
        <ecNumber evidence="2">4.99.1.12</ecNumber>
    </recommendedName>
    <alternativeName>
        <fullName evidence="2">Nickel-pincer cofactor biosynthesis protein LarC</fullName>
    </alternativeName>
</protein>
<evidence type="ECO:0000313" key="3">
    <source>
        <dbReference type="EMBL" id="MST75975.1"/>
    </source>
</evidence>
<comment type="catalytic activity">
    <reaction evidence="2">
        <text>Ni(II)-pyridinium-3,5-bisthiocarboxylate mononucleotide = pyridinium-3,5-bisthiocarboxylate mononucleotide + Ni(2+)</text>
        <dbReference type="Rhea" id="RHEA:54784"/>
        <dbReference type="ChEBI" id="CHEBI:49786"/>
        <dbReference type="ChEBI" id="CHEBI:137372"/>
        <dbReference type="ChEBI" id="CHEBI:137373"/>
        <dbReference type="EC" id="4.99.1.12"/>
    </reaction>
</comment>
<dbReference type="Proteomes" id="UP000474024">
    <property type="component" value="Unassembled WGS sequence"/>
</dbReference>
<dbReference type="GO" id="GO:0016829">
    <property type="term" value="F:lyase activity"/>
    <property type="evidence" value="ECO:0007669"/>
    <property type="project" value="UniProtKB-UniRule"/>
</dbReference>
<gene>
    <name evidence="2 3" type="primary">larC</name>
    <name evidence="3" type="ORF">FYJ75_13425</name>
</gene>
<organism evidence="3 4">
    <name type="scientific">Roseburia porci</name>
    <dbReference type="NCBI Taxonomy" id="2605790"/>
    <lineage>
        <taxon>Bacteria</taxon>
        <taxon>Bacillati</taxon>
        <taxon>Bacillota</taxon>
        <taxon>Clostridia</taxon>
        <taxon>Lachnospirales</taxon>
        <taxon>Lachnospiraceae</taxon>
        <taxon>Roseburia</taxon>
    </lineage>
</organism>
<dbReference type="InterPro" id="IPR002822">
    <property type="entry name" value="Ni_insertion"/>
</dbReference>
<keyword evidence="2" id="KW-0456">Lyase</keyword>
<dbReference type="Pfam" id="PF01969">
    <property type="entry name" value="Ni_insertion"/>
    <property type="match status" value="1"/>
</dbReference>
<dbReference type="PANTHER" id="PTHR36566">
    <property type="entry name" value="NICKEL INSERTION PROTEIN-RELATED"/>
    <property type="match status" value="1"/>
</dbReference>
<dbReference type="NCBIfam" id="TIGR00299">
    <property type="entry name" value="nickel pincer cofactor biosynthesis protein LarC"/>
    <property type="match status" value="1"/>
</dbReference>
<dbReference type="EMBL" id="VUNI01000033">
    <property type="protein sequence ID" value="MST75975.1"/>
    <property type="molecule type" value="Genomic_DNA"/>
</dbReference>
<dbReference type="AlphaFoldDB" id="A0A6L5YUB4"/>
<dbReference type="HAMAP" id="MF_01074">
    <property type="entry name" value="LarC"/>
    <property type="match status" value="1"/>
</dbReference>
<keyword evidence="4" id="KW-1185">Reference proteome</keyword>
<comment type="similarity">
    <text evidence="2">Belongs to the LarC family.</text>
</comment>
<evidence type="ECO:0000313" key="4">
    <source>
        <dbReference type="Proteomes" id="UP000474024"/>
    </source>
</evidence>
<proteinExistence type="inferred from homology"/>
<evidence type="ECO:0000256" key="1">
    <source>
        <dbReference type="ARBA" id="ARBA00022596"/>
    </source>
</evidence>
<accession>A0A6L5YUB4</accession>
<keyword evidence="1 2" id="KW-0533">Nickel</keyword>
<dbReference type="EC" id="4.99.1.12" evidence="2"/>
<dbReference type="RefSeq" id="WP_154430942.1">
    <property type="nucleotide sequence ID" value="NZ_VUNI01000033.1"/>
</dbReference>
<dbReference type="GO" id="GO:0016151">
    <property type="term" value="F:nickel cation binding"/>
    <property type="evidence" value="ECO:0007669"/>
    <property type="project" value="UniProtKB-UniRule"/>
</dbReference>
<dbReference type="Gene3D" id="3.30.70.1380">
    <property type="entry name" value="Transcriptional regulatory protein pf0864 domain like"/>
    <property type="match status" value="1"/>
</dbReference>
<dbReference type="PANTHER" id="PTHR36566:SF1">
    <property type="entry name" value="PYRIDINIUM-3,5-BISTHIOCARBOXYLIC ACID MONONUCLEOTIDE NICKEL INSERTION PROTEIN"/>
    <property type="match status" value="1"/>
</dbReference>